<dbReference type="VEuPathDB" id="FungiDB:TRIVIDRAFT_148409"/>
<dbReference type="Gene3D" id="2.170.150.70">
    <property type="match status" value="1"/>
</dbReference>
<sequence>GPQYLPPEHKGDVPQNVESGQSYTGSCHCGAVTVALSCKPLNEFSEEKVVVCNCSICSRNAYVWLFPRPENIVLSGSEDAIGSYTFSDGLTSKTFCRTCGINVTNLRNQLSEDEILALSEHSRQAYWRGKESHPVNARVLHGVDVGKLKKVMFEGATAMPSAYVNP</sequence>
<dbReference type="eggNOG" id="KOG4192">
    <property type="taxonomic scope" value="Eukaryota"/>
</dbReference>
<gene>
    <name evidence="5" type="ORF">TRIVIDRAFT_148409</name>
</gene>
<feature type="domain" description="CENP-V/GFA" evidence="4">
    <location>
        <begin position="23"/>
        <end position="154"/>
    </location>
</feature>
<dbReference type="GeneID" id="25788020"/>
<evidence type="ECO:0000256" key="1">
    <source>
        <dbReference type="ARBA" id="ARBA00005495"/>
    </source>
</evidence>
<comment type="similarity">
    <text evidence="1">Belongs to the Gfa family.</text>
</comment>
<dbReference type="OMA" id="AINISWV"/>
<dbReference type="InterPro" id="IPR011057">
    <property type="entry name" value="Mss4-like_sf"/>
</dbReference>
<dbReference type="Proteomes" id="UP000007115">
    <property type="component" value="Unassembled WGS sequence"/>
</dbReference>
<dbReference type="SUPFAM" id="SSF51316">
    <property type="entry name" value="Mss4-like"/>
    <property type="match status" value="1"/>
</dbReference>
<proteinExistence type="inferred from homology"/>
<dbReference type="EMBL" id="ABDF02000005">
    <property type="protein sequence ID" value="EHK23624.1"/>
    <property type="molecule type" value="Genomic_DNA"/>
</dbReference>
<dbReference type="InterPro" id="IPR006913">
    <property type="entry name" value="CENP-V/GFA"/>
</dbReference>
<dbReference type="HOGENOM" id="CLU_055491_7_0_1"/>
<dbReference type="InParanoid" id="G9MP22"/>
<keyword evidence="6" id="KW-1185">Reference proteome</keyword>
<evidence type="ECO:0000259" key="4">
    <source>
        <dbReference type="PROSITE" id="PS51891"/>
    </source>
</evidence>
<keyword evidence="3" id="KW-0862">Zinc</keyword>
<evidence type="ECO:0000256" key="3">
    <source>
        <dbReference type="ARBA" id="ARBA00022833"/>
    </source>
</evidence>
<dbReference type="AlphaFoldDB" id="G9MP22"/>
<dbReference type="GO" id="GO:0046872">
    <property type="term" value="F:metal ion binding"/>
    <property type="evidence" value="ECO:0007669"/>
    <property type="project" value="UniProtKB-KW"/>
</dbReference>
<dbReference type="PANTHER" id="PTHR28620">
    <property type="entry name" value="CENTROMERE PROTEIN V"/>
    <property type="match status" value="1"/>
</dbReference>
<dbReference type="RefSeq" id="XP_013957836.1">
    <property type="nucleotide sequence ID" value="XM_014102361.1"/>
</dbReference>
<accession>G9MP22</accession>
<keyword evidence="2" id="KW-0479">Metal-binding</keyword>
<reference evidence="5 6" key="1">
    <citation type="journal article" date="2011" name="Genome Biol.">
        <title>Comparative genome sequence analysis underscores mycoparasitism as the ancestral life style of Trichoderma.</title>
        <authorList>
            <person name="Kubicek C.P."/>
            <person name="Herrera-Estrella A."/>
            <person name="Seidl-Seiboth V."/>
            <person name="Martinez D.A."/>
            <person name="Druzhinina I.S."/>
            <person name="Thon M."/>
            <person name="Zeilinger S."/>
            <person name="Casas-Flores S."/>
            <person name="Horwitz B.A."/>
            <person name="Mukherjee P.K."/>
            <person name="Mukherjee M."/>
            <person name="Kredics L."/>
            <person name="Alcaraz L.D."/>
            <person name="Aerts A."/>
            <person name="Antal Z."/>
            <person name="Atanasova L."/>
            <person name="Cervantes-Badillo M.G."/>
            <person name="Challacombe J."/>
            <person name="Chertkov O."/>
            <person name="McCluskey K."/>
            <person name="Coulpier F."/>
            <person name="Deshpande N."/>
            <person name="von Doehren H."/>
            <person name="Ebbole D.J."/>
            <person name="Esquivel-Naranjo E.U."/>
            <person name="Fekete E."/>
            <person name="Flipphi M."/>
            <person name="Glaser F."/>
            <person name="Gomez-Rodriguez E.Y."/>
            <person name="Gruber S."/>
            <person name="Han C."/>
            <person name="Henrissat B."/>
            <person name="Hermosa R."/>
            <person name="Hernandez-Onate M."/>
            <person name="Karaffa L."/>
            <person name="Kosti I."/>
            <person name="Le Crom S."/>
            <person name="Lindquist E."/>
            <person name="Lucas S."/>
            <person name="Luebeck M."/>
            <person name="Luebeck P.S."/>
            <person name="Margeot A."/>
            <person name="Metz B."/>
            <person name="Misra M."/>
            <person name="Nevalainen H."/>
            <person name="Omann M."/>
            <person name="Packer N."/>
            <person name="Perrone G."/>
            <person name="Uresti-Rivera E.E."/>
            <person name="Salamov A."/>
            <person name="Schmoll M."/>
            <person name="Seiboth B."/>
            <person name="Shapiro H."/>
            <person name="Sukno S."/>
            <person name="Tamayo-Ramos J.A."/>
            <person name="Tisch D."/>
            <person name="Wiest A."/>
            <person name="Wilkinson H.H."/>
            <person name="Zhang M."/>
            <person name="Coutinho P.M."/>
            <person name="Kenerley C.M."/>
            <person name="Monte E."/>
            <person name="Baker S.E."/>
            <person name="Grigoriev I.V."/>
        </authorList>
    </citation>
    <scope>NUCLEOTIDE SEQUENCE [LARGE SCALE GENOMIC DNA]</scope>
    <source>
        <strain evidence="6">Gv29-8 / FGSC 10586</strain>
    </source>
</reference>
<dbReference type="OrthoDB" id="2993351at2759"/>
<evidence type="ECO:0000256" key="2">
    <source>
        <dbReference type="ARBA" id="ARBA00022723"/>
    </source>
</evidence>
<dbReference type="Pfam" id="PF04828">
    <property type="entry name" value="GFA"/>
    <property type="match status" value="1"/>
</dbReference>
<protein>
    <recommendedName>
        <fullName evidence="4">CENP-V/GFA domain-containing protein</fullName>
    </recommendedName>
</protein>
<dbReference type="InterPro" id="IPR052355">
    <property type="entry name" value="CENP-V-like"/>
</dbReference>
<comment type="caution">
    <text evidence="5">The sequence shown here is derived from an EMBL/GenBank/DDBJ whole genome shotgun (WGS) entry which is preliminary data.</text>
</comment>
<evidence type="ECO:0000313" key="5">
    <source>
        <dbReference type="EMBL" id="EHK23624.1"/>
    </source>
</evidence>
<evidence type="ECO:0000313" key="6">
    <source>
        <dbReference type="Proteomes" id="UP000007115"/>
    </source>
</evidence>
<dbReference type="PANTHER" id="PTHR28620:SF1">
    <property type="entry name" value="CENP-V_GFA DOMAIN-CONTAINING PROTEIN"/>
    <property type="match status" value="1"/>
</dbReference>
<dbReference type="PROSITE" id="PS51891">
    <property type="entry name" value="CENP_V_GFA"/>
    <property type="match status" value="1"/>
</dbReference>
<feature type="non-terminal residue" evidence="5">
    <location>
        <position position="1"/>
    </location>
</feature>
<organism evidence="5 6">
    <name type="scientific">Hypocrea virens (strain Gv29-8 / FGSC 10586)</name>
    <name type="common">Gliocladium virens</name>
    <name type="synonym">Trichoderma virens</name>
    <dbReference type="NCBI Taxonomy" id="413071"/>
    <lineage>
        <taxon>Eukaryota</taxon>
        <taxon>Fungi</taxon>
        <taxon>Dikarya</taxon>
        <taxon>Ascomycota</taxon>
        <taxon>Pezizomycotina</taxon>
        <taxon>Sordariomycetes</taxon>
        <taxon>Hypocreomycetidae</taxon>
        <taxon>Hypocreales</taxon>
        <taxon>Hypocreaceae</taxon>
        <taxon>Trichoderma</taxon>
    </lineage>
</organism>
<dbReference type="GO" id="GO:0016846">
    <property type="term" value="F:carbon-sulfur lyase activity"/>
    <property type="evidence" value="ECO:0007669"/>
    <property type="project" value="InterPro"/>
</dbReference>
<name>G9MP22_HYPVG</name>